<feature type="compositionally biased region" description="Polar residues" evidence="1">
    <location>
        <begin position="7"/>
        <end position="18"/>
    </location>
</feature>
<protein>
    <recommendedName>
        <fullName evidence="4">Small, acid-soluble spore protein gamma-type</fullName>
    </recommendedName>
</protein>
<evidence type="ECO:0000256" key="1">
    <source>
        <dbReference type="SAM" id="MobiDB-lite"/>
    </source>
</evidence>
<gene>
    <name evidence="2" type="ORF">QT711_05015</name>
</gene>
<name>A0ABU4GAD1_9BACL</name>
<keyword evidence="3" id="KW-1185">Reference proteome</keyword>
<reference evidence="2 3" key="1">
    <citation type="submission" date="2023-06" db="EMBL/GenBank/DDBJ databases">
        <title>Sporosarcina sp. nov., isolated from Korean traditional fermented seafood 'Jeotgal'.</title>
        <authorList>
            <person name="Yang A.I."/>
            <person name="Shin N.-R."/>
        </authorList>
    </citation>
    <scope>NUCLEOTIDE SEQUENCE [LARGE SCALE GENOMIC DNA]</scope>
    <source>
        <strain evidence="2 3">KCTC13119</strain>
    </source>
</reference>
<dbReference type="Proteomes" id="UP001282284">
    <property type="component" value="Unassembled WGS sequence"/>
</dbReference>
<dbReference type="EMBL" id="JAUBDI010000003">
    <property type="protein sequence ID" value="MDW0112537.1"/>
    <property type="molecule type" value="Genomic_DNA"/>
</dbReference>
<sequence length="58" mass="6633">MKKNEENGSSNQQVTNEFTGMPQAKPFPDFEPKQSAEKQIAQFQQTVESKSERNKSDK</sequence>
<dbReference type="RefSeq" id="WP_317942425.1">
    <property type="nucleotide sequence ID" value="NZ_JAUBDI010000003.1"/>
</dbReference>
<accession>A0ABU4GAD1</accession>
<evidence type="ECO:0000313" key="2">
    <source>
        <dbReference type="EMBL" id="MDW0112537.1"/>
    </source>
</evidence>
<evidence type="ECO:0000313" key="3">
    <source>
        <dbReference type="Proteomes" id="UP001282284"/>
    </source>
</evidence>
<comment type="caution">
    <text evidence="2">The sequence shown here is derived from an EMBL/GenBank/DDBJ whole genome shotgun (WGS) entry which is preliminary data.</text>
</comment>
<evidence type="ECO:0008006" key="4">
    <source>
        <dbReference type="Google" id="ProtNLM"/>
    </source>
</evidence>
<feature type="compositionally biased region" description="Basic and acidic residues" evidence="1">
    <location>
        <begin position="49"/>
        <end position="58"/>
    </location>
</feature>
<feature type="region of interest" description="Disordered" evidence="1">
    <location>
        <begin position="1"/>
        <end position="58"/>
    </location>
</feature>
<organism evidence="2 3">
    <name type="scientific">Sporosarcina saromensis</name>
    <dbReference type="NCBI Taxonomy" id="359365"/>
    <lineage>
        <taxon>Bacteria</taxon>
        <taxon>Bacillati</taxon>
        <taxon>Bacillota</taxon>
        <taxon>Bacilli</taxon>
        <taxon>Bacillales</taxon>
        <taxon>Caryophanaceae</taxon>
        <taxon>Sporosarcina</taxon>
    </lineage>
</organism>
<proteinExistence type="predicted"/>